<evidence type="ECO:0000313" key="2">
    <source>
        <dbReference type="Proteomes" id="UP000295281"/>
    </source>
</evidence>
<keyword evidence="2" id="KW-1185">Reference proteome</keyword>
<proteinExistence type="predicted"/>
<dbReference type="RefSeq" id="WP_133742003.1">
    <property type="nucleotide sequence ID" value="NZ_SNYN01000010.1"/>
</dbReference>
<dbReference type="AlphaFoldDB" id="A0A4R6V5W3"/>
<name>A0A4R6V5W3_9ACTN</name>
<dbReference type="Proteomes" id="UP000295281">
    <property type="component" value="Unassembled WGS sequence"/>
</dbReference>
<evidence type="ECO:0000313" key="1">
    <source>
        <dbReference type="EMBL" id="TDQ51584.1"/>
    </source>
</evidence>
<protein>
    <submittedName>
        <fullName evidence="1">Uncharacterized protein</fullName>
    </submittedName>
</protein>
<organism evidence="1 2">
    <name type="scientific">Actinorugispora endophytica</name>
    <dbReference type="NCBI Taxonomy" id="1605990"/>
    <lineage>
        <taxon>Bacteria</taxon>
        <taxon>Bacillati</taxon>
        <taxon>Actinomycetota</taxon>
        <taxon>Actinomycetes</taxon>
        <taxon>Streptosporangiales</taxon>
        <taxon>Nocardiopsidaceae</taxon>
        <taxon>Actinorugispora</taxon>
    </lineage>
</organism>
<dbReference type="OrthoDB" id="5144898at2"/>
<comment type="caution">
    <text evidence="1">The sequence shown here is derived from an EMBL/GenBank/DDBJ whole genome shotgun (WGS) entry which is preliminary data.</text>
</comment>
<sequence>MLRWPRRNTLPADLRDRLRLRRGERVIAHAPAPGHGAVVATTASLRLPDGRAVPWERVERARWDDQGLVLTVEGEAELAVAVPEPGPLAEAVFERVTATIVVSTHVPLLSAEEGAPGVRLVARRAPGGTEVVWGTRYDEGVDPGSPEIRERAARALAALREQTGV</sequence>
<dbReference type="EMBL" id="SNYN01000010">
    <property type="protein sequence ID" value="TDQ51584.1"/>
    <property type="molecule type" value="Genomic_DNA"/>
</dbReference>
<accession>A0A4R6V5W3</accession>
<reference evidence="1 2" key="1">
    <citation type="submission" date="2019-03" db="EMBL/GenBank/DDBJ databases">
        <title>Genomic Encyclopedia of Type Strains, Phase IV (KMG-IV): sequencing the most valuable type-strain genomes for metagenomic binning, comparative biology and taxonomic classification.</title>
        <authorList>
            <person name="Goeker M."/>
        </authorList>
    </citation>
    <scope>NUCLEOTIDE SEQUENCE [LARGE SCALE GENOMIC DNA]</scope>
    <source>
        <strain evidence="1 2">DSM 46770</strain>
    </source>
</reference>
<gene>
    <name evidence="1" type="ORF">EV190_11073</name>
</gene>